<name>A0AAV4WW92_CAEEX</name>
<organism evidence="1 2">
    <name type="scientific">Caerostris extrusa</name>
    <name type="common">Bark spider</name>
    <name type="synonym">Caerostris bankana</name>
    <dbReference type="NCBI Taxonomy" id="172846"/>
    <lineage>
        <taxon>Eukaryota</taxon>
        <taxon>Metazoa</taxon>
        <taxon>Ecdysozoa</taxon>
        <taxon>Arthropoda</taxon>
        <taxon>Chelicerata</taxon>
        <taxon>Arachnida</taxon>
        <taxon>Araneae</taxon>
        <taxon>Araneomorphae</taxon>
        <taxon>Entelegynae</taxon>
        <taxon>Araneoidea</taxon>
        <taxon>Araneidae</taxon>
        <taxon>Caerostris</taxon>
    </lineage>
</organism>
<comment type="caution">
    <text evidence="1">The sequence shown here is derived from an EMBL/GenBank/DDBJ whole genome shotgun (WGS) entry which is preliminary data.</text>
</comment>
<evidence type="ECO:0000313" key="1">
    <source>
        <dbReference type="EMBL" id="GIY86195.1"/>
    </source>
</evidence>
<proteinExistence type="predicted"/>
<dbReference type="Proteomes" id="UP001054945">
    <property type="component" value="Unassembled WGS sequence"/>
</dbReference>
<keyword evidence="2" id="KW-1185">Reference proteome</keyword>
<sequence>MGHKILKTLVSNTSSILMIVPSQKQHSLFIRHLLLQVPFFSSNETKTKERFRLVSRMQRAHIYLSYHLGPGPWLPVRPARQASRLMAILLRLNGSTRAS</sequence>
<protein>
    <submittedName>
        <fullName evidence="1">Uncharacterized protein</fullName>
    </submittedName>
</protein>
<gene>
    <name evidence="1" type="ORF">CEXT_767021</name>
</gene>
<accession>A0AAV4WW92</accession>
<reference evidence="1 2" key="1">
    <citation type="submission" date="2021-06" db="EMBL/GenBank/DDBJ databases">
        <title>Caerostris extrusa draft genome.</title>
        <authorList>
            <person name="Kono N."/>
            <person name="Arakawa K."/>
        </authorList>
    </citation>
    <scope>NUCLEOTIDE SEQUENCE [LARGE SCALE GENOMIC DNA]</scope>
</reference>
<dbReference type="EMBL" id="BPLR01016760">
    <property type="protein sequence ID" value="GIY86195.1"/>
    <property type="molecule type" value="Genomic_DNA"/>
</dbReference>
<dbReference type="AlphaFoldDB" id="A0AAV4WW92"/>
<evidence type="ECO:0000313" key="2">
    <source>
        <dbReference type="Proteomes" id="UP001054945"/>
    </source>
</evidence>